<dbReference type="Proteomes" id="UP000265520">
    <property type="component" value="Unassembled WGS sequence"/>
</dbReference>
<dbReference type="EMBL" id="LXQA011241176">
    <property type="protein sequence ID" value="MCI90316.1"/>
    <property type="molecule type" value="Genomic_DNA"/>
</dbReference>
<protein>
    <submittedName>
        <fullName evidence="1">Uncharacterized protein</fullName>
    </submittedName>
</protein>
<feature type="non-terminal residue" evidence="1">
    <location>
        <position position="23"/>
    </location>
</feature>
<dbReference type="AlphaFoldDB" id="A0A392VPN5"/>
<comment type="caution">
    <text evidence="1">The sequence shown here is derived from an EMBL/GenBank/DDBJ whole genome shotgun (WGS) entry which is preliminary data.</text>
</comment>
<reference evidence="1 2" key="1">
    <citation type="journal article" date="2018" name="Front. Plant Sci.">
        <title>Red Clover (Trifolium pratense) and Zigzag Clover (T. medium) - A Picture of Genomic Similarities and Differences.</title>
        <authorList>
            <person name="Dluhosova J."/>
            <person name="Istvanek J."/>
            <person name="Nedelnik J."/>
            <person name="Repkova J."/>
        </authorList>
    </citation>
    <scope>NUCLEOTIDE SEQUENCE [LARGE SCALE GENOMIC DNA]</scope>
    <source>
        <strain evidence="2">cv. 10/8</strain>
        <tissue evidence="1">Leaf</tissue>
    </source>
</reference>
<proteinExistence type="predicted"/>
<name>A0A392VPN5_9FABA</name>
<keyword evidence="2" id="KW-1185">Reference proteome</keyword>
<evidence type="ECO:0000313" key="1">
    <source>
        <dbReference type="EMBL" id="MCI90316.1"/>
    </source>
</evidence>
<evidence type="ECO:0000313" key="2">
    <source>
        <dbReference type="Proteomes" id="UP000265520"/>
    </source>
</evidence>
<sequence length="23" mass="2643">MKVNFTKEECLVTDDEGNLLMRG</sequence>
<organism evidence="1 2">
    <name type="scientific">Trifolium medium</name>
    <dbReference type="NCBI Taxonomy" id="97028"/>
    <lineage>
        <taxon>Eukaryota</taxon>
        <taxon>Viridiplantae</taxon>
        <taxon>Streptophyta</taxon>
        <taxon>Embryophyta</taxon>
        <taxon>Tracheophyta</taxon>
        <taxon>Spermatophyta</taxon>
        <taxon>Magnoliopsida</taxon>
        <taxon>eudicotyledons</taxon>
        <taxon>Gunneridae</taxon>
        <taxon>Pentapetalae</taxon>
        <taxon>rosids</taxon>
        <taxon>fabids</taxon>
        <taxon>Fabales</taxon>
        <taxon>Fabaceae</taxon>
        <taxon>Papilionoideae</taxon>
        <taxon>50 kb inversion clade</taxon>
        <taxon>NPAAA clade</taxon>
        <taxon>Hologalegina</taxon>
        <taxon>IRL clade</taxon>
        <taxon>Trifolieae</taxon>
        <taxon>Trifolium</taxon>
    </lineage>
</organism>
<accession>A0A392VPN5</accession>